<name>A0ABV7KAN0_9HYPH</name>
<reference evidence="7" key="1">
    <citation type="journal article" date="2019" name="Int. J. Syst. Evol. Microbiol.">
        <title>The Global Catalogue of Microorganisms (GCM) 10K type strain sequencing project: providing services to taxonomists for standard genome sequencing and annotation.</title>
        <authorList>
            <consortium name="The Broad Institute Genomics Platform"/>
            <consortium name="The Broad Institute Genome Sequencing Center for Infectious Disease"/>
            <person name="Wu L."/>
            <person name="Ma J."/>
        </authorList>
    </citation>
    <scope>NUCLEOTIDE SEQUENCE [LARGE SCALE GENOMIC DNA]</scope>
    <source>
        <strain evidence="7">KCTC 52165</strain>
    </source>
</reference>
<dbReference type="Proteomes" id="UP001595583">
    <property type="component" value="Unassembled WGS sequence"/>
</dbReference>
<evidence type="ECO:0000256" key="2">
    <source>
        <dbReference type="ARBA" id="ARBA00022763"/>
    </source>
</evidence>
<sequence length="192" mass="20817">MSDSPPPTDRPQALTAFFSRPALAVARDLIGARLAIDGVGGIIVETEAYAPDDPASHSYGGIRNRNRTMFGPPAHAYVYRSYGIHWCLNFVCLRGHAVLIRALEPDTGLAAMAERRNLDRPRLLCSGPGRLSQALGVDNSMDGLPLDRPPFSLTPPTEPAGIATGPRIGITRAVEQPWRFGLADSPFLSRRF</sequence>
<comment type="caution">
    <text evidence="6">The sequence shown here is derived from an EMBL/GenBank/DDBJ whole genome shotgun (WGS) entry which is preliminary data.</text>
</comment>
<keyword evidence="7" id="KW-1185">Reference proteome</keyword>
<evidence type="ECO:0000256" key="3">
    <source>
        <dbReference type="ARBA" id="ARBA00022801"/>
    </source>
</evidence>
<dbReference type="PANTHER" id="PTHR10429">
    <property type="entry name" value="DNA-3-METHYLADENINE GLYCOSYLASE"/>
    <property type="match status" value="1"/>
</dbReference>
<keyword evidence="2 5" id="KW-0227">DNA damage</keyword>
<dbReference type="InterPro" id="IPR011034">
    <property type="entry name" value="Formyl_transferase-like_C_sf"/>
</dbReference>
<dbReference type="HAMAP" id="MF_00527">
    <property type="entry name" value="3MGH"/>
    <property type="match status" value="1"/>
</dbReference>
<evidence type="ECO:0000256" key="1">
    <source>
        <dbReference type="ARBA" id="ARBA00009232"/>
    </source>
</evidence>
<dbReference type="InterPro" id="IPR003180">
    <property type="entry name" value="MPG"/>
</dbReference>
<dbReference type="GO" id="GO:0016798">
    <property type="term" value="F:hydrolase activity, acting on glycosyl bonds"/>
    <property type="evidence" value="ECO:0007669"/>
    <property type="project" value="UniProtKB-KW"/>
</dbReference>
<keyword evidence="4 5" id="KW-0234">DNA repair</keyword>
<dbReference type="Pfam" id="PF02245">
    <property type="entry name" value="Pur_DNA_glyco"/>
    <property type="match status" value="1"/>
</dbReference>
<proteinExistence type="inferred from homology"/>
<dbReference type="NCBIfam" id="NF002003">
    <property type="entry name" value="PRK00802.1-3"/>
    <property type="match status" value="1"/>
</dbReference>
<dbReference type="SUPFAM" id="SSF50486">
    <property type="entry name" value="FMT C-terminal domain-like"/>
    <property type="match status" value="1"/>
</dbReference>
<evidence type="ECO:0000313" key="7">
    <source>
        <dbReference type="Proteomes" id="UP001595583"/>
    </source>
</evidence>
<dbReference type="InterPro" id="IPR036995">
    <property type="entry name" value="MPG_sf"/>
</dbReference>
<organism evidence="6 7">
    <name type="scientific">Aquamicrobium soli</name>
    <dbReference type="NCBI Taxonomy" id="1811518"/>
    <lineage>
        <taxon>Bacteria</taxon>
        <taxon>Pseudomonadati</taxon>
        <taxon>Pseudomonadota</taxon>
        <taxon>Alphaproteobacteria</taxon>
        <taxon>Hyphomicrobiales</taxon>
        <taxon>Phyllobacteriaceae</taxon>
        <taxon>Aquamicrobium</taxon>
    </lineage>
</organism>
<keyword evidence="3 5" id="KW-0378">Hydrolase</keyword>
<dbReference type="Gene3D" id="3.10.300.10">
    <property type="entry name" value="Methylpurine-DNA glycosylase (MPG)"/>
    <property type="match status" value="1"/>
</dbReference>
<protein>
    <recommendedName>
        <fullName evidence="5">Putative 3-methyladenine DNA glycosylase</fullName>
        <ecNumber evidence="5">3.2.2.-</ecNumber>
    </recommendedName>
</protein>
<dbReference type="PANTHER" id="PTHR10429:SF0">
    <property type="entry name" value="DNA-3-METHYLADENINE GLYCOSYLASE"/>
    <property type="match status" value="1"/>
</dbReference>
<dbReference type="CDD" id="cd00540">
    <property type="entry name" value="AAG"/>
    <property type="match status" value="1"/>
</dbReference>
<dbReference type="EMBL" id="JBHRTK010000012">
    <property type="protein sequence ID" value="MFC3206647.1"/>
    <property type="molecule type" value="Genomic_DNA"/>
</dbReference>
<keyword evidence="6" id="KW-0326">Glycosidase</keyword>
<gene>
    <name evidence="6" type="ORF">ACFOHJ_10530</name>
</gene>
<dbReference type="NCBIfam" id="TIGR00567">
    <property type="entry name" value="3mg"/>
    <property type="match status" value="1"/>
</dbReference>
<dbReference type="RefSeq" id="WP_378220458.1">
    <property type="nucleotide sequence ID" value="NZ_JBHRTK010000012.1"/>
</dbReference>
<evidence type="ECO:0000313" key="6">
    <source>
        <dbReference type="EMBL" id="MFC3206647.1"/>
    </source>
</evidence>
<evidence type="ECO:0000256" key="4">
    <source>
        <dbReference type="ARBA" id="ARBA00023204"/>
    </source>
</evidence>
<comment type="similarity">
    <text evidence="1 5">Belongs to the DNA glycosylase MPG family.</text>
</comment>
<dbReference type="EC" id="3.2.2.-" evidence="5"/>
<accession>A0ABV7KAN0</accession>
<evidence type="ECO:0000256" key="5">
    <source>
        <dbReference type="HAMAP-Rule" id="MF_00527"/>
    </source>
</evidence>